<dbReference type="AlphaFoldDB" id="A0A0L7LM32"/>
<evidence type="ECO:0000313" key="2">
    <source>
        <dbReference type="Proteomes" id="UP000037510"/>
    </source>
</evidence>
<dbReference type="Proteomes" id="UP000037510">
    <property type="component" value="Unassembled WGS sequence"/>
</dbReference>
<reference evidence="1 2" key="1">
    <citation type="journal article" date="2015" name="Genome Biol. Evol.">
        <title>The genome of winter moth (Operophtera brumata) provides a genomic perspective on sexual dimorphism and phenology.</title>
        <authorList>
            <person name="Derks M.F."/>
            <person name="Smit S."/>
            <person name="Salis L."/>
            <person name="Schijlen E."/>
            <person name="Bossers A."/>
            <person name="Mateman C."/>
            <person name="Pijl A.S."/>
            <person name="de Ridder D."/>
            <person name="Groenen M.A."/>
            <person name="Visser M.E."/>
            <person name="Megens H.J."/>
        </authorList>
    </citation>
    <scope>NUCLEOTIDE SEQUENCE [LARGE SCALE GENOMIC DNA]</scope>
    <source>
        <strain evidence="1">WM2013NL</strain>
        <tissue evidence="1">Head and thorax</tissue>
    </source>
</reference>
<dbReference type="EMBL" id="JTDY01000676">
    <property type="protein sequence ID" value="KOB76261.1"/>
    <property type="molecule type" value="Genomic_DNA"/>
</dbReference>
<dbReference type="PANTHER" id="PTHR12496:SF9">
    <property type="entry name" value="METHYLTRANSFERASE-LIKE PROTEIN 25-RELATED"/>
    <property type="match status" value="1"/>
</dbReference>
<organism evidence="1 2">
    <name type="scientific">Operophtera brumata</name>
    <name type="common">Winter moth</name>
    <name type="synonym">Phalaena brumata</name>
    <dbReference type="NCBI Taxonomy" id="104452"/>
    <lineage>
        <taxon>Eukaryota</taxon>
        <taxon>Metazoa</taxon>
        <taxon>Ecdysozoa</taxon>
        <taxon>Arthropoda</taxon>
        <taxon>Hexapoda</taxon>
        <taxon>Insecta</taxon>
        <taxon>Pterygota</taxon>
        <taxon>Neoptera</taxon>
        <taxon>Endopterygota</taxon>
        <taxon>Lepidoptera</taxon>
        <taxon>Glossata</taxon>
        <taxon>Ditrysia</taxon>
        <taxon>Geometroidea</taxon>
        <taxon>Geometridae</taxon>
        <taxon>Larentiinae</taxon>
        <taxon>Operophtera</taxon>
    </lineage>
</organism>
<comment type="caution">
    <text evidence="1">The sequence shown here is derived from an EMBL/GenBank/DDBJ whole genome shotgun (WGS) entry which is preliminary data.</text>
</comment>
<sequence length="350" mass="39220">MASSDDFNDVLDGIFLCEDREHKQSYSEGFQVGTDAGNPEGYHLGYHRGAELGRELETKYSDKILTQLTKVKDLIETFPRDNSEEADILGQAETIRAQYKKTCALLKISSAYPYDANYLTPLLPLANCHMVEFITQNHWNLLPEPLRGYLEAQEFNDVVEEFWKCHSSQHTARSHYVTVNNKYCLNTDQLQDRIKSWGGSIKHELMVTEFMTQKKSYEVQTMSRLVASLFDATAATCSVEAGGGRGHLQVALCLGYNIPSLTIDCNAQGVQAAEKRKHDSTAAVFNVPCCYHLLNEDPGGDGGFPMSTCLSGYQLGRNARMLANHSIERGVTTHDMPPRSLVYRAMLEIE</sequence>
<protein>
    <recommendedName>
        <fullName evidence="3">Essential protein Yae1 N-terminal domain-containing protein</fullName>
    </recommendedName>
</protein>
<dbReference type="STRING" id="104452.A0A0L7LM32"/>
<accession>A0A0L7LM32</accession>
<keyword evidence="2" id="KW-1185">Reference proteome</keyword>
<evidence type="ECO:0008006" key="3">
    <source>
        <dbReference type="Google" id="ProtNLM"/>
    </source>
</evidence>
<proteinExistence type="predicted"/>
<evidence type="ECO:0000313" key="1">
    <source>
        <dbReference type="EMBL" id="KOB76261.1"/>
    </source>
</evidence>
<dbReference type="InterPro" id="IPR052220">
    <property type="entry name" value="METTL25"/>
</dbReference>
<name>A0A0L7LM32_OPEBR</name>
<dbReference type="PANTHER" id="PTHR12496">
    <property type="entry name" value="CGI-41 METHYLTRANSFERASE"/>
    <property type="match status" value="1"/>
</dbReference>
<gene>
    <name evidence="1" type="ORF">OBRU01_05388</name>
</gene>